<keyword evidence="8" id="KW-1185">Reference proteome</keyword>
<feature type="transmembrane region" description="Helical" evidence="5">
    <location>
        <begin position="373"/>
        <end position="390"/>
    </location>
</feature>
<dbReference type="PANTHER" id="PTHR37422:SF13">
    <property type="entry name" value="LIPOPOLYSACCHARIDE BIOSYNTHESIS PROTEIN PA4999-RELATED"/>
    <property type="match status" value="1"/>
</dbReference>
<evidence type="ECO:0000256" key="3">
    <source>
        <dbReference type="ARBA" id="ARBA00022989"/>
    </source>
</evidence>
<evidence type="ECO:0000256" key="4">
    <source>
        <dbReference type="ARBA" id="ARBA00023136"/>
    </source>
</evidence>
<dbReference type="PANTHER" id="PTHR37422">
    <property type="entry name" value="TEICHURONIC ACID BIOSYNTHESIS PROTEIN TUAE"/>
    <property type="match status" value="1"/>
</dbReference>
<comment type="subcellular location">
    <subcellularLocation>
        <location evidence="1">Membrane</location>
        <topology evidence="1">Multi-pass membrane protein</topology>
    </subcellularLocation>
</comment>
<feature type="transmembrane region" description="Helical" evidence="5">
    <location>
        <begin position="156"/>
        <end position="174"/>
    </location>
</feature>
<dbReference type="PATRIC" id="fig|45073.5.peg.708"/>
<feature type="transmembrane region" description="Helical" evidence="5">
    <location>
        <begin position="64"/>
        <end position="84"/>
    </location>
</feature>
<feature type="transmembrane region" description="Helical" evidence="5">
    <location>
        <begin position="226"/>
        <end position="243"/>
    </location>
</feature>
<feature type="domain" description="O-antigen ligase-related" evidence="6">
    <location>
        <begin position="190"/>
        <end position="335"/>
    </location>
</feature>
<dbReference type="RefSeq" id="WP_058506776.1">
    <property type="nucleotide sequence ID" value="NZ_CAAAIK010000011.1"/>
</dbReference>
<evidence type="ECO:0000256" key="2">
    <source>
        <dbReference type="ARBA" id="ARBA00022692"/>
    </source>
</evidence>
<dbReference type="Pfam" id="PF04932">
    <property type="entry name" value="Wzy_C"/>
    <property type="match status" value="1"/>
</dbReference>
<accession>A0A0W0Y5M7</accession>
<organism evidence="7 8">
    <name type="scientific">Legionella quinlivanii</name>
    <dbReference type="NCBI Taxonomy" id="45073"/>
    <lineage>
        <taxon>Bacteria</taxon>
        <taxon>Pseudomonadati</taxon>
        <taxon>Pseudomonadota</taxon>
        <taxon>Gammaproteobacteria</taxon>
        <taxon>Legionellales</taxon>
        <taxon>Legionellaceae</taxon>
        <taxon>Legionella</taxon>
    </lineage>
</organism>
<dbReference type="InterPro" id="IPR007016">
    <property type="entry name" value="O-antigen_ligase-rel_domated"/>
</dbReference>
<dbReference type="GO" id="GO:0016020">
    <property type="term" value="C:membrane"/>
    <property type="evidence" value="ECO:0007669"/>
    <property type="project" value="UniProtKB-SubCell"/>
</dbReference>
<keyword evidence="2 5" id="KW-0812">Transmembrane</keyword>
<evidence type="ECO:0000313" key="8">
    <source>
        <dbReference type="Proteomes" id="UP000054618"/>
    </source>
</evidence>
<dbReference type="InterPro" id="IPR051533">
    <property type="entry name" value="WaaL-like"/>
</dbReference>
<protein>
    <submittedName>
        <fullName evidence="7">O-antigen biosynthesis protein</fullName>
    </submittedName>
</protein>
<evidence type="ECO:0000313" key="7">
    <source>
        <dbReference type="EMBL" id="KTD51827.1"/>
    </source>
</evidence>
<gene>
    <name evidence="7" type="ORF">Lqui_0671</name>
</gene>
<evidence type="ECO:0000256" key="5">
    <source>
        <dbReference type="SAM" id="Phobius"/>
    </source>
</evidence>
<feature type="transmembrane region" description="Helical" evidence="5">
    <location>
        <begin position="319"/>
        <end position="339"/>
    </location>
</feature>
<feature type="transmembrane region" description="Helical" evidence="5">
    <location>
        <begin position="181"/>
        <end position="199"/>
    </location>
</feature>
<reference evidence="7 8" key="1">
    <citation type="submission" date="2015-11" db="EMBL/GenBank/DDBJ databases">
        <title>Genomic analysis of 38 Legionella species identifies large and diverse effector repertoires.</title>
        <authorList>
            <person name="Burstein D."/>
            <person name="Amaro F."/>
            <person name="Zusman T."/>
            <person name="Lifshitz Z."/>
            <person name="Cohen O."/>
            <person name="Gilbert J.A."/>
            <person name="Pupko T."/>
            <person name="Shuman H.A."/>
            <person name="Segal G."/>
        </authorList>
    </citation>
    <scope>NUCLEOTIDE SEQUENCE [LARGE SCALE GENOMIC DNA]</scope>
    <source>
        <strain evidence="7 8">CDC#1442-AUS-E</strain>
    </source>
</reference>
<evidence type="ECO:0000259" key="6">
    <source>
        <dbReference type="Pfam" id="PF04932"/>
    </source>
</evidence>
<dbReference type="EMBL" id="LNYS01000006">
    <property type="protein sequence ID" value="KTD51827.1"/>
    <property type="molecule type" value="Genomic_DNA"/>
</dbReference>
<comment type="caution">
    <text evidence="7">The sequence shown here is derived from an EMBL/GenBank/DDBJ whole genome shotgun (WGS) entry which is preliminary data.</text>
</comment>
<keyword evidence="3 5" id="KW-1133">Transmembrane helix</keyword>
<feature type="transmembrane region" description="Helical" evidence="5">
    <location>
        <begin position="36"/>
        <end position="52"/>
    </location>
</feature>
<evidence type="ECO:0000256" key="1">
    <source>
        <dbReference type="ARBA" id="ARBA00004141"/>
    </source>
</evidence>
<name>A0A0W0Y5M7_9GAMM</name>
<sequence>MQTLQATWQRLSTYNLPPLFLIGLFFVEPLSSTAKSIFLGLAVLSIIFTPHYRDNLAAIFRKPWSLLALSLFSLALAASFWSPASWGEKLLVIEKYSKFVYLPLLTLGFVEADTRRKAVHAFLAGMLLTCILSILQSKNVIPGGKVNADAVFRNHIMTGIMMSFAAYLSAYYFFQRKTTGRYAYALIYLLCTYQVLFISTGRTGYVIYFLLMMTLACQLFSRKQALIAITLILALFAVCYKLSPAMNFGIHQVKAELDYYHAYKDTSVGYRLQFHNFAKQLFKQHPLFGNGTASFTYQFKMHKPVPSWDRRLLEPHSQYWLIAVEFGLTGILLFAAFYLGLLSAANRLKEYRFTALALLLVFAVGNVSDSLLFYSGSGYFFIAFMALCLGESLQNKGQKEITH</sequence>
<feature type="transmembrane region" description="Helical" evidence="5">
    <location>
        <begin position="119"/>
        <end position="136"/>
    </location>
</feature>
<keyword evidence="4 5" id="KW-0472">Membrane</keyword>
<dbReference type="STRING" id="45073.Lqui_0671"/>
<dbReference type="OrthoDB" id="9795248at2"/>
<proteinExistence type="predicted"/>
<dbReference type="AlphaFoldDB" id="A0A0W0Y5M7"/>
<dbReference type="Proteomes" id="UP000054618">
    <property type="component" value="Unassembled WGS sequence"/>
</dbReference>